<evidence type="ECO:0000313" key="2">
    <source>
        <dbReference type="EMBL" id="EGZ21535.1"/>
    </source>
</evidence>
<dbReference type="OMA" id="WAREGKN"/>
<evidence type="ECO:0000313" key="3">
    <source>
        <dbReference type="Proteomes" id="UP000002640"/>
    </source>
</evidence>
<dbReference type="GO" id="GO:0003676">
    <property type="term" value="F:nucleic acid binding"/>
    <property type="evidence" value="ECO:0007669"/>
    <property type="project" value="InterPro"/>
</dbReference>
<proteinExistence type="predicted"/>
<dbReference type="GeneID" id="20641710"/>
<gene>
    <name evidence="2" type="ORF">PHYSODRAFT_299225</name>
</gene>
<keyword evidence="3" id="KW-1185">Reference proteome</keyword>
<dbReference type="Pfam" id="PF13358">
    <property type="entry name" value="DDE_3"/>
    <property type="match status" value="1"/>
</dbReference>
<evidence type="ECO:0000259" key="1">
    <source>
        <dbReference type="Pfam" id="PF13358"/>
    </source>
</evidence>
<dbReference type="Gene3D" id="3.30.420.10">
    <property type="entry name" value="Ribonuclease H-like superfamily/Ribonuclease H"/>
    <property type="match status" value="1"/>
</dbReference>
<dbReference type="PANTHER" id="PTHR46564:SF1">
    <property type="entry name" value="TRANSPOSASE"/>
    <property type="match status" value="1"/>
</dbReference>
<dbReference type="Proteomes" id="UP000002640">
    <property type="component" value="Unassembled WGS sequence"/>
</dbReference>
<reference evidence="2 3" key="1">
    <citation type="journal article" date="2006" name="Science">
        <title>Phytophthora genome sequences uncover evolutionary origins and mechanisms of pathogenesis.</title>
        <authorList>
            <person name="Tyler B.M."/>
            <person name="Tripathy S."/>
            <person name="Zhang X."/>
            <person name="Dehal P."/>
            <person name="Jiang R.H."/>
            <person name="Aerts A."/>
            <person name="Arredondo F.D."/>
            <person name="Baxter L."/>
            <person name="Bensasson D."/>
            <person name="Beynon J.L."/>
            <person name="Chapman J."/>
            <person name="Damasceno C.M."/>
            <person name="Dorrance A.E."/>
            <person name="Dou D."/>
            <person name="Dickerman A.W."/>
            <person name="Dubchak I.L."/>
            <person name="Garbelotto M."/>
            <person name="Gijzen M."/>
            <person name="Gordon S.G."/>
            <person name="Govers F."/>
            <person name="Grunwald N.J."/>
            <person name="Huang W."/>
            <person name="Ivors K.L."/>
            <person name="Jones R.W."/>
            <person name="Kamoun S."/>
            <person name="Krampis K."/>
            <person name="Lamour K.H."/>
            <person name="Lee M.K."/>
            <person name="McDonald W.H."/>
            <person name="Medina M."/>
            <person name="Meijer H.J."/>
            <person name="Nordberg E.K."/>
            <person name="Maclean D.J."/>
            <person name="Ospina-Giraldo M.D."/>
            <person name="Morris P.F."/>
            <person name="Phuntumart V."/>
            <person name="Putnam N.H."/>
            <person name="Rash S."/>
            <person name="Rose J.K."/>
            <person name="Sakihama Y."/>
            <person name="Salamov A.A."/>
            <person name="Savidor A."/>
            <person name="Scheuring C.F."/>
            <person name="Smith B.M."/>
            <person name="Sobral B.W."/>
            <person name="Terry A."/>
            <person name="Torto-Alalibo T.A."/>
            <person name="Win J."/>
            <person name="Xu Z."/>
            <person name="Zhang H."/>
            <person name="Grigoriev I.V."/>
            <person name="Rokhsar D.S."/>
            <person name="Boore J.L."/>
        </authorList>
    </citation>
    <scope>NUCLEOTIDE SEQUENCE [LARGE SCALE GENOMIC DNA]</scope>
    <source>
        <strain evidence="2 3">P6497</strain>
    </source>
</reference>
<name>G4Z3Y3_PHYSP</name>
<dbReference type="SUPFAM" id="SSF46689">
    <property type="entry name" value="Homeodomain-like"/>
    <property type="match status" value="1"/>
</dbReference>
<dbReference type="AlphaFoldDB" id="G4Z3Y3"/>
<dbReference type="RefSeq" id="XP_009524252.1">
    <property type="nucleotide sequence ID" value="XM_009525957.1"/>
</dbReference>
<dbReference type="InParanoid" id="G4Z3Y3"/>
<feature type="domain" description="Tc1-like transposase DDE" evidence="1">
    <location>
        <begin position="152"/>
        <end position="238"/>
    </location>
</feature>
<dbReference type="KEGG" id="psoj:PHYSODRAFT_299225"/>
<dbReference type="EMBL" id="JH159153">
    <property type="protein sequence ID" value="EGZ21535.1"/>
    <property type="molecule type" value="Genomic_DNA"/>
</dbReference>
<accession>G4Z3Y3</accession>
<protein>
    <recommendedName>
        <fullName evidence="1">Tc1-like transposase DDE domain-containing protein</fullName>
    </recommendedName>
</protein>
<sequence>MVYQSYTLDERQRVLTAAKNHVDWALVARLNGIVYPTTARWVATARNTNVWTAVPSKRGGARHVKMTPERVNFLVALQENNCLLTLNDVIDELKVFYGVDVSVQTVRNALDAVCFSVRKTHAESSAMNSDRVKALRPALRASRHKELERAEFRWGTNNADTIDSFVMALLDGLMDKGVSMFDLVVVCDNASIHTNVKEITRRAEYAGVEFSNLSPYSPMLNPIENVFSVFKSGVKAFLAAQRDKILQVPPNQTKAAHRAHYLLRAAKYSMSVKVTPDLCDSEAAHILSFHAAALDEHDMLVGS</sequence>
<dbReference type="InterPro" id="IPR009057">
    <property type="entry name" value="Homeodomain-like_sf"/>
</dbReference>
<dbReference type="InterPro" id="IPR036397">
    <property type="entry name" value="RNaseH_sf"/>
</dbReference>
<dbReference type="InterPro" id="IPR038717">
    <property type="entry name" value="Tc1-like_DDE_dom"/>
</dbReference>
<organism evidence="2 3">
    <name type="scientific">Phytophthora sojae (strain P6497)</name>
    <name type="common">Soybean stem and root rot agent</name>
    <name type="synonym">Phytophthora megasperma f. sp. glycines</name>
    <dbReference type="NCBI Taxonomy" id="1094619"/>
    <lineage>
        <taxon>Eukaryota</taxon>
        <taxon>Sar</taxon>
        <taxon>Stramenopiles</taxon>
        <taxon>Oomycota</taxon>
        <taxon>Peronosporomycetes</taxon>
        <taxon>Peronosporales</taxon>
        <taxon>Peronosporaceae</taxon>
        <taxon>Phytophthora</taxon>
    </lineage>
</organism>
<dbReference type="PANTHER" id="PTHR46564">
    <property type="entry name" value="TRANSPOSASE"/>
    <property type="match status" value="1"/>
</dbReference>